<evidence type="ECO:0000313" key="4">
    <source>
        <dbReference type="Proteomes" id="UP001479436"/>
    </source>
</evidence>
<feature type="region of interest" description="Disordered" evidence="1">
    <location>
        <begin position="1"/>
        <end position="28"/>
    </location>
</feature>
<sequence>MSDYNKFKLPTKNTQKPRPRRRIFSNPNDEFQLKPEERTSIKNQFLSEFNTTSPQSLGTSNDIDNFNAEFDPPTSELNEAYNLDHSPTKLPGFPSKNAVSFNTFIRREPYQPRNVPIAKDTNNNVDSQNIQVNHIDRDKEQTLSEEYSLSRKITSDGIDVYLLVQLSSCFYNFPLKISELRHPLRFNLDGIPSKNNNHEEQCTSGIWSFSNKESHSTYSCMNKFSLDLVNHQFTKSNAFGNRFIFGSSKNDRPGENWMSLSDDPSVYPFLNKRTPFGHRASTSEPLHISDANVSPASKYRFNIKQATENESSHLFKEEIEDFVDNSQSKYSGDAGTSRVAETDDMIDVTDNISLEYPTHTDSANMQELNHRIYPGVSSRITGNDLTCTTNNGSPQKANEPDIRNAGISIMELAQNPNFKMNPTRSTDMPLVSPMQWLSGVKIPVGASNDSVDHQGSSASRQRKHMLRGGLEERLANLIPREKSDHTMWAHGLRREDYSIPTIRHPSFFLEVYHVKEAYGTTICRCRQLPFDANDEKTMHFNLPPLEDEFIDILLSLEFDSSHRIHSANTPNLAEHFINVGDLVKVYKPYQEFDFDSSSTIDEWEIPRKGLIVTRFVISTERGFGNSDMSDFFRDKNKAA</sequence>
<keyword evidence="4" id="KW-1185">Reference proteome</keyword>
<reference evidence="3 4" key="1">
    <citation type="submission" date="2023-04" db="EMBL/GenBank/DDBJ databases">
        <title>Genome of Basidiobolus ranarum AG-B5.</title>
        <authorList>
            <person name="Stajich J.E."/>
            <person name="Carter-House D."/>
            <person name="Gryganskyi A."/>
        </authorList>
    </citation>
    <scope>NUCLEOTIDE SEQUENCE [LARGE SCALE GENOMIC DNA]</scope>
    <source>
        <strain evidence="3 4">AG-B5</strain>
    </source>
</reference>
<dbReference type="EMBL" id="JASJQH010000005">
    <property type="protein sequence ID" value="KAK9768774.1"/>
    <property type="molecule type" value="Genomic_DNA"/>
</dbReference>
<evidence type="ECO:0000313" key="3">
    <source>
        <dbReference type="EMBL" id="KAK9768774.1"/>
    </source>
</evidence>
<dbReference type="InterPro" id="IPR028026">
    <property type="entry name" value="DUF4502"/>
</dbReference>
<protein>
    <recommendedName>
        <fullName evidence="2">DUF4502 domain-containing protein</fullName>
    </recommendedName>
</protein>
<evidence type="ECO:0000256" key="1">
    <source>
        <dbReference type="SAM" id="MobiDB-lite"/>
    </source>
</evidence>
<accession>A0ABR2X4S0</accession>
<name>A0ABR2X4S0_9FUNG</name>
<organism evidence="3 4">
    <name type="scientific">Basidiobolus ranarum</name>
    <dbReference type="NCBI Taxonomy" id="34480"/>
    <lineage>
        <taxon>Eukaryota</taxon>
        <taxon>Fungi</taxon>
        <taxon>Fungi incertae sedis</taxon>
        <taxon>Zoopagomycota</taxon>
        <taxon>Entomophthoromycotina</taxon>
        <taxon>Basidiobolomycetes</taxon>
        <taxon>Basidiobolales</taxon>
        <taxon>Basidiobolaceae</taxon>
        <taxon>Basidiobolus</taxon>
    </lineage>
</organism>
<evidence type="ECO:0000259" key="2">
    <source>
        <dbReference type="Pfam" id="PF14950"/>
    </source>
</evidence>
<dbReference type="Proteomes" id="UP001479436">
    <property type="component" value="Unassembled WGS sequence"/>
</dbReference>
<dbReference type="Pfam" id="PF14950">
    <property type="entry name" value="DUF4502"/>
    <property type="match status" value="1"/>
</dbReference>
<proteinExistence type="predicted"/>
<feature type="domain" description="DUF4502" evidence="2">
    <location>
        <begin position="456"/>
        <end position="533"/>
    </location>
</feature>
<comment type="caution">
    <text evidence="3">The sequence shown here is derived from an EMBL/GenBank/DDBJ whole genome shotgun (WGS) entry which is preliminary data.</text>
</comment>
<gene>
    <name evidence="3" type="ORF">K7432_000294</name>
</gene>